<dbReference type="Pfam" id="PF02065">
    <property type="entry name" value="Melibiase"/>
    <property type="match status" value="1"/>
</dbReference>
<keyword evidence="7" id="KW-1185">Reference proteome</keyword>
<dbReference type="Pfam" id="PF16875">
    <property type="entry name" value="Glyco_hydro_36N"/>
    <property type="match status" value="1"/>
</dbReference>
<dbReference type="InterPro" id="IPR031704">
    <property type="entry name" value="Glyco_hydro_36_N"/>
</dbReference>
<protein>
    <recommendedName>
        <fullName evidence="2">alpha-galactosidase</fullName>
        <ecNumber evidence="2">3.2.1.22</ecNumber>
    </recommendedName>
</protein>
<dbReference type="GO" id="GO:0016052">
    <property type="term" value="P:carbohydrate catabolic process"/>
    <property type="evidence" value="ECO:0007669"/>
    <property type="project" value="InterPro"/>
</dbReference>
<dbReference type="InterPro" id="IPR017853">
    <property type="entry name" value="GH"/>
</dbReference>
<dbReference type="Proteomes" id="UP000290759">
    <property type="component" value="Unassembled WGS sequence"/>
</dbReference>
<dbReference type="InterPro" id="IPR002252">
    <property type="entry name" value="Glyco_hydro_36"/>
</dbReference>
<dbReference type="InterPro" id="IPR050985">
    <property type="entry name" value="Alpha-glycosidase_related"/>
</dbReference>
<dbReference type="FunFam" id="3.20.20.70:FF:000118">
    <property type="entry name" value="Alpha-galactosidase"/>
    <property type="match status" value="1"/>
</dbReference>
<dbReference type="PROSITE" id="PS00512">
    <property type="entry name" value="ALPHA_GALACTOSIDASE"/>
    <property type="match status" value="1"/>
</dbReference>
<dbReference type="GO" id="GO:0004557">
    <property type="term" value="F:alpha-galactosidase activity"/>
    <property type="evidence" value="ECO:0007669"/>
    <property type="project" value="UniProtKB-EC"/>
</dbReference>
<accession>A0A4Q2U260</accession>
<dbReference type="PANTHER" id="PTHR43053">
    <property type="entry name" value="GLYCOSIDASE FAMILY 31"/>
    <property type="match status" value="1"/>
</dbReference>
<proteinExistence type="predicted"/>
<dbReference type="EC" id="3.2.1.22" evidence="2"/>
<evidence type="ECO:0000259" key="5">
    <source>
        <dbReference type="Pfam" id="PF16875"/>
    </source>
</evidence>
<comment type="caution">
    <text evidence="6">The sequence shown here is derived from an EMBL/GenBank/DDBJ whole genome shotgun (WGS) entry which is preliminary data.</text>
</comment>
<evidence type="ECO:0000256" key="2">
    <source>
        <dbReference type="ARBA" id="ARBA00012755"/>
    </source>
</evidence>
<reference evidence="6 7" key="2">
    <citation type="submission" date="2019-02" db="EMBL/GenBank/DDBJ databases">
        <title>'Lichenibacterium ramalinii' gen. nov. sp. nov., 'Lichenibacterium minor' gen. nov. sp. nov.</title>
        <authorList>
            <person name="Pankratov T."/>
        </authorList>
    </citation>
    <scope>NUCLEOTIDE SEQUENCE [LARGE SCALE GENOMIC DNA]</scope>
    <source>
        <strain evidence="6 7">RmlP026</strain>
    </source>
</reference>
<comment type="catalytic activity">
    <reaction evidence="1">
        <text>Hydrolysis of terminal, non-reducing alpha-D-galactose residues in alpha-D-galactosides, including galactose oligosaccharides, galactomannans and galactolipids.</text>
        <dbReference type="EC" id="3.2.1.22"/>
    </reaction>
</comment>
<keyword evidence="3" id="KW-0378">Hydrolase</keyword>
<keyword evidence="4" id="KW-0326">Glycosidase</keyword>
<dbReference type="AlphaFoldDB" id="A0A4Q2U260"/>
<dbReference type="RefSeq" id="WP_129228506.1">
    <property type="nucleotide sequence ID" value="NZ_QYBB01000026.1"/>
</dbReference>
<evidence type="ECO:0000256" key="3">
    <source>
        <dbReference type="ARBA" id="ARBA00022801"/>
    </source>
</evidence>
<evidence type="ECO:0000256" key="4">
    <source>
        <dbReference type="ARBA" id="ARBA00023295"/>
    </source>
</evidence>
<name>A0A4Q2U260_9HYPH</name>
<dbReference type="Gene3D" id="2.70.98.60">
    <property type="entry name" value="alpha-galactosidase from lactobacil brevis"/>
    <property type="match status" value="1"/>
</dbReference>
<evidence type="ECO:0000256" key="1">
    <source>
        <dbReference type="ARBA" id="ARBA00001255"/>
    </source>
</evidence>
<dbReference type="OrthoDB" id="9758822at2"/>
<dbReference type="InterPro" id="IPR013785">
    <property type="entry name" value="Aldolase_TIM"/>
</dbReference>
<dbReference type="EMBL" id="QYBB01000026">
    <property type="protein sequence ID" value="RYC30402.1"/>
    <property type="molecule type" value="Genomic_DNA"/>
</dbReference>
<dbReference type="CDD" id="cd14791">
    <property type="entry name" value="GH36"/>
    <property type="match status" value="1"/>
</dbReference>
<organism evidence="6 7">
    <name type="scientific">Lichenibacterium minor</name>
    <dbReference type="NCBI Taxonomy" id="2316528"/>
    <lineage>
        <taxon>Bacteria</taxon>
        <taxon>Pseudomonadati</taxon>
        <taxon>Pseudomonadota</taxon>
        <taxon>Alphaproteobacteria</taxon>
        <taxon>Hyphomicrobiales</taxon>
        <taxon>Lichenihabitantaceae</taxon>
        <taxon>Lichenibacterium</taxon>
    </lineage>
</organism>
<dbReference type="InterPro" id="IPR038417">
    <property type="entry name" value="Alpga-gal_N_sf"/>
</dbReference>
<dbReference type="PANTHER" id="PTHR43053:SF3">
    <property type="entry name" value="ALPHA-GALACTOSIDASE C-RELATED"/>
    <property type="match status" value="1"/>
</dbReference>
<evidence type="ECO:0000313" key="6">
    <source>
        <dbReference type="EMBL" id="RYC30402.1"/>
    </source>
</evidence>
<evidence type="ECO:0000313" key="7">
    <source>
        <dbReference type="Proteomes" id="UP000290759"/>
    </source>
</evidence>
<reference evidence="6 7" key="1">
    <citation type="submission" date="2018-12" db="EMBL/GenBank/DDBJ databases">
        <authorList>
            <person name="Grouzdev D.S."/>
            <person name="Krutkina M.S."/>
        </authorList>
    </citation>
    <scope>NUCLEOTIDE SEQUENCE [LARGE SCALE GENOMIC DNA]</scope>
    <source>
        <strain evidence="6 7">RmlP026</strain>
    </source>
</reference>
<dbReference type="SUPFAM" id="SSF51445">
    <property type="entry name" value="(Trans)glycosidases"/>
    <property type="match status" value="1"/>
</dbReference>
<dbReference type="Gene3D" id="3.20.20.70">
    <property type="entry name" value="Aldolase class I"/>
    <property type="match status" value="1"/>
</dbReference>
<dbReference type="InterPro" id="IPR000111">
    <property type="entry name" value="Glyco_hydro_27/36_CS"/>
</dbReference>
<sequence length="704" mass="76081">MTYVIAIRAGGQTLALGLPERGMPIVLGLFQGGDVELSAGLPSLAQPPLCHNGVEGAPPEATLLPTGAFGFFAWPALAGHRDGRDWTLLFADWSAEERPGAAVLRAVDSAASLEIALYVAGTASGVWTVRSEVTNLARTPFSLDRCMAGTMAVPRVADCLVVHDGGWGREFYAVEERLGVGTWLRESRRGRTSHDRSPTLFLRQEDGPAWGFHLGWSGNHVLCIDPLQDGRRLIHAGELFEPGEMRLEPGDAYASPTLHWARAPDLAAVAAAFRAHVRADVLSWSGGAMRPRPVTLNTWEGNHFHHDQGDLIRQAEAAAALGVERFVLDDGWFGRRDDVTSSLGDWTVDRRKYPDGLGPLVERVTALGMEFGLWFEPEMADPDSDLLRAHPDWALQVEGRPVPLSRHQLVLDLTRPDAADHVFEQMDAVLSAHSVRCIKWDMNRDLAAAAGEDGRAAAARQTRAAYALMDRVRAAHPGIEIESCASGGGRVDYGVLSRAHRVWLSDCTDALDRLAIQSGAALFLPPEVVGCHVSASPNHATGRRHSLAFRAVVAIDGHFGIELNPLELSGDEHEELKSWIALHKSLRPLFHGGGGLFRHPIADGRHVHGAVGETRAAVVVAQAGQMMRQGPDNVRVPGLPRGLWRVAAVHPAEPAFTRSTRARDAVLRGEVAFAADELATVGIPLPPLRPESALVMELAIEPAA</sequence>
<feature type="domain" description="Glycosyl hydrolase family 36 N-terminal" evidence="5">
    <location>
        <begin position="62"/>
        <end position="248"/>
    </location>
</feature>
<dbReference type="PRINTS" id="PR00743">
    <property type="entry name" value="GLHYDRLASE36"/>
</dbReference>
<gene>
    <name evidence="6" type="ORF">D3273_19205</name>
</gene>